<keyword evidence="2" id="KW-0805">Transcription regulation</keyword>
<dbReference type="EMBL" id="CP053015">
    <property type="protein sequence ID" value="QJQ31363.1"/>
    <property type="molecule type" value="Genomic_DNA"/>
</dbReference>
<dbReference type="RefSeq" id="WP_169943580.1">
    <property type="nucleotide sequence ID" value="NZ_CP053015.1"/>
</dbReference>
<keyword evidence="3" id="KW-0238">DNA-binding</keyword>
<dbReference type="InterPro" id="IPR000847">
    <property type="entry name" value="LysR_HTH_N"/>
</dbReference>
<dbReference type="Pfam" id="PF00126">
    <property type="entry name" value="HTH_1"/>
    <property type="match status" value="1"/>
</dbReference>
<dbReference type="PRINTS" id="PR00039">
    <property type="entry name" value="HTHLYSR"/>
</dbReference>
<dbReference type="Proteomes" id="UP000503018">
    <property type="component" value="Chromosome"/>
</dbReference>
<dbReference type="InterPro" id="IPR005119">
    <property type="entry name" value="LysR_subst-bd"/>
</dbReference>
<keyword evidence="7" id="KW-1185">Reference proteome</keyword>
<dbReference type="SUPFAM" id="SSF46785">
    <property type="entry name" value="Winged helix' DNA-binding domain"/>
    <property type="match status" value="1"/>
</dbReference>
<evidence type="ECO:0000256" key="3">
    <source>
        <dbReference type="ARBA" id="ARBA00023125"/>
    </source>
</evidence>
<dbReference type="InterPro" id="IPR058163">
    <property type="entry name" value="LysR-type_TF_proteobact-type"/>
</dbReference>
<proteinExistence type="inferred from homology"/>
<keyword evidence="4" id="KW-0804">Transcription</keyword>
<dbReference type="Pfam" id="PF03466">
    <property type="entry name" value="LysR_substrate"/>
    <property type="match status" value="1"/>
</dbReference>
<dbReference type="GO" id="GO:0003700">
    <property type="term" value="F:DNA-binding transcription factor activity"/>
    <property type="evidence" value="ECO:0007669"/>
    <property type="project" value="InterPro"/>
</dbReference>
<dbReference type="GO" id="GO:0003677">
    <property type="term" value="F:DNA binding"/>
    <property type="evidence" value="ECO:0007669"/>
    <property type="project" value="UniProtKB-KW"/>
</dbReference>
<sequence length="318" mass="34730">MKPGFTINRSQLDGIDAFLRVAHRRSFTAAARDLGVSPSAISQTIRQLEERVGVPLLMRTTRSVGLTQAGELFLEQALPGMETLQSAFEAARNLGERPAGLLRINLPRAVMPHLIEPALAGFTAAYPDIELELFAEDNLIDLAEAGFDAGIRPGEMLQADMVAVRLTEPFRLVVVGTPDYFSRHGHPQLPSELNRHRCVRLRGASGALANWDFVDGNRTIDVAVKGPVIVNDYAVQITIARTGVALAHVAEPNVIGLIEEGVLETTLDEYAIRTDGLFLYYPSRAQVMPKLRAFIDFVRAGLPPRSGRSLITRADGSQ</sequence>
<dbReference type="KEGG" id="slan:GV829_01975"/>
<dbReference type="InterPro" id="IPR036390">
    <property type="entry name" value="WH_DNA-bd_sf"/>
</dbReference>
<comment type="similarity">
    <text evidence="1">Belongs to the LysR transcriptional regulatory family.</text>
</comment>
<dbReference type="PANTHER" id="PTHR30537:SF5">
    <property type="entry name" value="HTH-TYPE TRANSCRIPTIONAL ACTIVATOR TTDR-RELATED"/>
    <property type="match status" value="1"/>
</dbReference>
<dbReference type="Gene3D" id="3.40.190.290">
    <property type="match status" value="1"/>
</dbReference>
<feature type="domain" description="HTH lysR-type" evidence="5">
    <location>
        <begin position="17"/>
        <end position="67"/>
    </location>
</feature>
<reference evidence="6 7" key="1">
    <citation type="submission" date="2020-01" db="EMBL/GenBank/DDBJ databases">
        <title>Sphingomonas sp. strain CSW-10.</title>
        <authorList>
            <person name="Chen W.-M."/>
        </authorList>
    </citation>
    <scope>NUCLEOTIDE SEQUENCE [LARGE SCALE GENOMIC DNA]</scope>
    <source>
        <strain evidence="6 7">CSW-10</strain>
    </source>
</reference>
<evidence type="ECO:0000313" key="7">
    <source>
        <dbReference type="Proteomes" id="UP000503018"/>
    </source>
</evidence>
<protein>
    <submittedName>
        <fullName evidence="6">LysR family transcriptional regulator</fullName>
    </submittedName>
</protein>
<gene>
    <name evidence="6" type="ORF">GV829_01975</name>
</gene>
<dbReference type="FunFam" id="1.10.10.10:FF:000001">
    <property type="entry name" value="LysR family transcriptional regulator"/>
    <property type="match status" value="1"/>
</dbReference>
<dbReference type="Gene3D" id="1.10.10.10">
    <property type="entry name" value="Winged helix-like DNA-binding domain superfamily/Winged helix DNA-binding domain"/>
    <property type="match status" value="1"/>
</dbReference>
<evidence type="ECO:0000256" key="2">
    <source>
        <dbReference type="ARBA" id="ARBA00023015"/>
    </source>
</evidence>
<evidence type="ECO:0000259" key="5">
    <source>
        <dbReference type="PROSITE" id="PS50931"/>
    </source>
</evidence>
<evidence type="ECO:0000256" key="1">
    <source>
        <dbReference type="ARBA" id="ARBA00009437"/>
    </source>
</evidence>
<dbReference type="PANTHER" id="PTHR30537">
    <property type="entry name" value="HTH-TYPE TRANSCRIPTIONAL REGULATOR"/>
    <property type="match status" value="1"/>
</dbReference>
<dbReference type="AlphaFoldDB" id="A0A6M4AQP8"/>
<organism evidence="6 7">
    <name type="scientific">Sphingomonas lacunae</name>
    <dbReference type="NCBI Taxonomy" id="2698828"/>
    <lineage>
        <taxon>Bacteria</taxon>
        <taxon>Pseudomonadati</taxon>
        <taxon>Pseudomonadota</taxon>
        <taxon>Alphaproteobacteria</taxon>
        <taxon>Sphingomonadales</taxon>
        <taxon>Sphingomonadaceae</taxon>
        <taxon>Sphingomonas</taxon>
    </lineage>
</organism>
<accession>A0A6M4AQP8</accession>
<dbReference type="PROSITE" id="PS50931">
    <property type="entry name" value="HTH_LYSR"/>
    <property type="match status" value="1"/>
</dbReference>
<dbReference type="InterPro" id="IPR036388">
    <property type="entry name" value="WH-like_DNA-bd_sf"/>
</dbReference>
<dbReference type="SUPFAM" id="SSF53850">
    <property type="entry name" value="Periplasmic binding protein-like II"/>
    <property type="match status" value="1"/>
</dbReference>
<name>A0A6M4AQP8_9SPHN</name>
<evidence type="ECO:0000256" key="4">
    <source>
        <dbReference type="ARBA" id="ARBA00023163"/>
    </source>
</evidence>
<evidence type="ECO:0000313" key="6">
    <source>
        <dbReference type="EMBL" id="QJQ31363.1"/>
    </source>
</evidence>